<gene>
    <name evidence="1" type="ORF">US31_C0005G0040</name>
</gene>
<reference evidence="1 2" key="1">
    <citation type="journal article" date="2015" name="Nature">
        <title>rRNA introns, odd ribosomes, and small enigmatic genomes across a large radiation of phyla.</title>
        <authorList>
            <person name="Brown C.T."/>
            <person name="Hug L.A."/>
            <person name="Thomas B.C."/>
            <person name="Sharon I."/>
            <person name="Castelle C.J."/>
            <person name="Singh A."/>
            <person name="Wilkins M.J."/>
            <person name="Williams K.H."/>
            <person name="Banfield J.F."/>
        </authorList>
    </citation>
    <scope>NUCLEOTIDE SEQUENCE [LARGE SCALE GENOMIC DNA]</scope>
</reference>
<comment type="caution">
    <text evidence="1">The sequence shown here is derived from an EMBL/GenBank/DDBJ whole genome shotgun (WGS) entry which is preliminary data.</text>
</comment>
<name>A0A0G0FX19_9BACT</name>
<dbReference type="AlphaFoldDB" id="A0A0G0FX19"/>
<dbReference type="EMBL" id="LBSM01000005">
    <property type="protein sequence ID" value="KKQ18390.1"/>
    <property type="molecule type" value="Genomic_DNA"/>
</dbReference>
<proteinExistence type="predicted"/>
<evidence type="ECO:0000313" key="1">
    <source>
        <dbReference type="EMBL" id="KKQ18390.1"/>
    </source>
</evidence>
<accession>A0A0G0FX19</accession>
<sequence>MNLKEKNSETYSSAEIPSAWHNTLVQTGLKDILLKLHKFISGT</sequence>
<protein>
    <submittedName>
        <fullName evidence="1">Uncharacterized protein</fullName>
    </submittedName>
</protein>
<organism evidence="1 2">
    <name type="scientific">Berkelbacteria bacterium GW2011_GWA1_36_9</name>
    <dbReference type="NCBI Taxonomy" id="1618331"/>
    <lineage>
        <taxon>Bacteria</taxon>
        <taxon>Candidatus Berkelbacteria</taxon>
    </lineage>
</organism>
<dbReference type="Proteomes" id="UP000034508">
    <property type="component" value="Unassembled WGS sequence"/>
</dbReference>
<evidence type="ECO:0000313" key="2">
    <source>
        <dbReference type="Proteomes" id="UP000034508"/>
    </source>
</evidence>